<keyword evidence="1" id="KW-0472">Membrane</keyword>
<evidence type="ECO:0000256" key="1">
    <source>
        <dbReference type="SAM" id="Phobius"/>
    </source>
</evidence>
<proteinExistence type="predicted"/>
<keyword evidence="1" id="KW-1133">Transmembrane helix</keyword>
<gene>
    <name evidence="2" type="ORF">AVEN_58531_1</name>
</gene>
<keyword evidence="3" id="KW-1185">Reference proteome</keyword>
<organism evidence="2 3">
    <name type="scientific">Araneus ventricosus</name>
    <name type="common">Orbweaver spider</name>
    <name type="synonym">Epeira ventricosa</name>
    <dbReference type="NCBI Taxonomy" id="182803"/>
    <lineage>
        <taxon>Eukaryota</taxon>
        <taxon>Metazoa</taxon>
        <taxon>Ecdysozoa</taxon>
        <taxon>Arthropoda</taxon>
        <taxon>Chelicerata</taxon>
        <taxon>Arachnida</taxon>
        <taxon>Araneae</taxon>
        <taxon>Araneomorphae</taxon>
        <taxon>Entelegynae</taxon>
        <taxon>Araneoidea</taxon>
        <taxon>Araneidae</taxon>
        <taxon>Araneus</taxon>
    </lineage>
</organism>
<reference evidence="2 3" key="1">
    <citation type="journal article" date="2019" name="Sci. Rep.">
        <title>Orb-weaving spider Araneus ventricosus genome elucidates the spidroin gene catalogue.</title>
        <authorList>
            <person name="Kono N."/>
            <person name="Nakamura H."/>
            <person name="Ohtoshi R."/>
            <person name="Moran D.A.P."/>
            <person name="Shinohara A."/>
            <person name="Yoshida Y."/>
            <person name="Fujiwara M."/>
            <person name="Mori M."/>
            <person name="Tomita M."/>
            <person name="Arakawa K."/>
        </authorList>
    </citation>
    <scope>NUCLEOTIDE SEQUENCE [LARGE SCALE GENOMIC DNA]</scope>
</reference>
<evidence type="ECO:0000313" key="3">
    <source>
        <dbReference type="Proteomes" id="UP000499080"/>
    </source>
</evidence>
<dbReference type="AlphaFoldDB" id="A0A4Y2RVX5"/>
<evidence type="ECO:0000313" key="2">
    <source>
        <dbReference type="EMBL" id="GBN79399.1"/>
    </source>
</evidence>
<dbReference type="EMBL" id="BGPR01018525">
    <property type="protein sequence ID" value="GBN79399.1"/>
    <property type="molecule type" value="Genomic_DNA"/>
</dbReference>
<protein>
    <submittedName>
        <fullName evidence="2">Uncharacterized protein</fullName>
    </submittedName>
</protein>
<name>A0A4Y2RVX5_ARAVE</name>
<accession>A0A4Y2RVX5</accession>
<sequence>MLFYVIIKLVALHLEEPKASFKQKMVDANICIENFQPLSCSAELPHFSAVIFLLRVAPPDGLGKRSGFRFKFRLSYGFEEMNFHSLEEQLGFTYFGFLYSMVLGIGGYVTDQHYRH</sequence>
<feature type="transmembrane region" description="Helical" evidence="1">
    <location>
        <begin position="91"/>
        <end position="110"/>
    </location>
</feature>
<comment type="caution">
    <text evidence="2">The sequence shown here is derived from an EMBL/GenBank/DDBJ whole genome shotgun (WGS) entry which is preliminary data.</text>
</comment>
<keyword evidence="1" id="KW-0812">Transmembrane</keyword>
<dbReference type="Proteomes" id="UP000499080">
    <property type="component" value="Unassembled WGS sequence"/>
</dbReference>